<name>A0ABW0AK27_9ACTN</name>
<dbReference type="RefSeq" id="WP_344478634.1">
    <property type="nucleotide sequence ID" value="NZ_BAAASB010000010.1"/>
</dbReference>
<dbReference type="Proteomes" id="UP001596160">
    <property type="component" value="Unassembled WGS sequence"/>
</dbReference>
<feature type="compositionally biased region" description="Basic and acidic residues" evidence="1">
    <location>
        <begin position="206"/>
        <end position="215"/>
    </location>
</feature>
<evidence type="ECO:0000313" key="3">
    <source>
        <dbReference type="Proteomes" id="UP001596160"/>
    </source>
</evidence>
<protein>
    <recommendedName>
        <fullName evidence="4">Lipoprotein</fullName>
    </recommendedName>
</protein>
<sequence length="398" mass="42091">MHVQPSEALTGLLIDQFHGRTNEETDISAIRKTLTAAAVVTLVVTGAAACGTVENLSAGQKLDRAFEKLGKEKSISLELDLDADAQTLTALEAESSGPGEKMPKEIAEAFAGGKISLSVESKKPLADSGEKDLTGMAMKFSTPDGDAVEYRLVGDHVYFRLDAKVVAGLMGEPAPAEDELPESAGPLKGLLAGDWVKFSAKEARQATEEMSKGLDEAGAEPSAEPTLDAATQKKVVDALSKAISRETEFSTTEGKDGAERITATASLRSLVTELIDTLRPLAKDLPRGEDLLPTAKDLKELPNSKAKADFTLKNGSLNEVSVDLAALAEKKSAGKIALVLRLGEGEKPEAPAGASEVKMDELIEGFFGGPPEEMLSDEELPPEMRAEMEAEMEAELQG</sequence>
<comment type="caution">
    <text evidence="2">The sequence shown here is derived from an EMBL/GenBank/DDBJ whole genome shotgun (WGS) entry which is preliminary data.</text>
</comment>
<evidence type="ECO:0000256" key="1">
    <source>
        <dbReference type="SAM" id="MobiDB-lite"/>
    </source>
</evidence>
<feature type="region of interest" description="Disordered" evidence="1">
    <location>
        <begin position="206"/>
        <end position="231"/>
    </location>
</feature>
<accession>A0ABW0AK27</accession>
<proteinExistence type="predicted"/>
<evidence type="ECO:0008006" key="4">
    <source>
        <dbReference type="Google" id="ProtNLM"/>
    </source>
</evidence>
<organism evidence="2 3">
    <name type="scientific">Streptomyces amakusaensis</name>
    <dbReference type="NCBI Taxonomy" id="67271"/>
    <lineage>
        <taxon>Bacteria</taxon>
        <taxon>Bacillati</taxon>
        <taxon>Actinomycetota</taxon>
        <taxon>Actinomycetes</taxon>
        <taxon>Kitasatosporales</taxon>
        <taxon>Streptomycetaceae</taxon>
        <taxon>Streptomyces</taxon>
    </lineage>
</organism>
<evidence type="ECO:0000313" key="2">
    <source>
        <dbReference type="EMBL" id="MFC5153907.1"/>
    </source>
</evidence>
<dbReference type="EMBL" id="JBHSKP010000012">
    <property type="protein sequence ID" value="MFC5153907.1"/>
    <property type="molecule type" value="Genomic_DNA"/>
</dbReference>
<reference evidence="3" key="1">
    <citation type="journal article" date="2019" name="Int. J. Syst. Evol. Microbiol.">
        <title>The Global Catalogue of Microorganisms (GCM) 10K type strain sequencing project: providing services to taxonomists for standard genome sequencing and annotation.</title>
        <authorList>
            <consortium name="The Broad Institute Genomics Platform"/>
            <consortium name="The Broad Institute Genome Sequencing Center for Infectious Disease"/>
            <person name="Wu L."/>
            <person name="Ma J."/>
        </authorList>
    </citation>
    <scope>NUCLEOTIDE SEQUENCE [LARGE SCALE GENOMIC DNA]</scope>
    <source>
        <strain evidence="3">PCU 266</strain>
    </source>
</reference>
<keyword evidence="3" id="KW-1185">Reference proteome</keyword>
<gene>
    <name evidence="2" type="ORF">ACFPRH_19420</name>
</gene>